<dbReference type="PATRIC" id="fig|1162668.3.peg.1841"/>
<dbReference type="GO" id="GO:0043709">
    <property type="term" value="P:cell adhesion involved in single-species biofilm formation"/>
    <property type="evidence" value="ECO:0007669"/>
    <property type="project" value="TreeGrafter"/>
</dbReference>
<dbReference type="GO" id="GO:0005886">
    <property type="term" value="C:plasma membrane"/>
    <property type="evidence" value="ECO:0007669"/>
    <property type="project" value="TreeGrafter"/>
</dbReference>
<keyword evidence="5" id="KW-1185">Reference proteome</keyword>
<dbReference type="Proteomes" id="UP000007382">
    <property type="component" value="Chromosome"/>
</dbReference>
<feature type="domain" description="GGDEF" evidence="3">
    <location>
        <begin position="222"/>
        <end position="362"/>
    </location>
</feature>
<dbReference type="Gene3D" id="3.30.70.270">
    <property type="match status" value="1"/>
</dbReference>
<gene>
    <name evidence="4" type="ordered locus">LFE_1551</name>
</gene>
<evidence type="ECO:0000259" key="3">
    <source>
        <dbReference type="PROSITE" id="PS50887"/>
    </source>
</evidence>
<dbReference type="InterPro" id="IPR050469">
    <property type="entry name" value="Diguanylate_Cyclase"/>
</dbReference>
<dbReference type="GO" id="GO:1902201">
    <property type="term" value="P:negative regulation of bacterial-type flagellum-dependent cell motility"/>
    <property type="evidence" value="ECO:0007669"/>
    <property type="project" value="TreeGrafter"/>
</dbReference>
<evidence type="ECO:0000313" key="4">
    <source>
        <dbReference type="EMBL" id="BAM07233.1"/>
    </source>
</evidence>
<dbReference type="EMBL" id="AP012342">
    <property type="protein sequence ID" value="BAM07233.1"/>
    <property type="molecule type" value="Genomic_DNA"/>
</dbReference>
<dbReference type="PANTHER" id="PTHR45138:SF9">
    <property type="entry name" value="DIGUANYLATE CYCLASE DGCM-RELATED"/>
    <property type="match status" value="1"/>
</dbReference>
<evidence type="ECO:0000256" key="2">
    <source>
        <dbReference type="ARBA" id="ARBA00034247"/>
    </source>
</evidence>
<protein>
    <recommendedName>
        <fullName evidence="1">diguanylate cyclase</fullName>
        <ecNumber evidence="1">2.7.7.65</ecNumber>
    </recommendedName>
</protein>
<name>I0IPN4_LEPFC</name>
<dbReference type="PROSITE" id="PS50887">
    <property type="entry name" value="GGDEF"/>
    <property type="match status" value="1"/>
</dbReference>
<dbReference type="HOGENOM" id="CLU_753971_0_0_0"/>
<organism evidence="4 5">
    <name type="scientific">Leptospirillum ferrooxidans (strain C2-3)</name>
    <dbReference type="NCBI Taxonomy" id="1162668"/>
    <lineage>
        <taxon>Bacteria</taxon>
        <taxon>Pseudomonadati</taxon>
        <taxon>Nitrospirota</taxon>
        <taxon>Nitrospiria</taxon>
        <taxon>Nitrospirales</taxon>
        <taxon>Nitrospiraceae</taxon>
        <taxon>Leptospirillum</taxon>
    </lineage>
</organism>
<dbReference type="GO" id="GO:0052621">
    <property type="term" value="F:diguanylate cyclase activity"/>
    <property type="evidence" value="ECO:0007669"/>
    <property type="project" value="UniProtKB-EC"/>
</dbReference>
<dbReference type="EC" id="2.7.7.65" evidence="1"/>
<dbReference type="InterPro" id="IPR043128">
    <property type="entry name" value="Rev_trsase/Diguanyl_cyclase"/>
</dbReference>
<dbReference type="PANTHER" id="PTHR45138">
    <property type="entry name" value="REGULATORY COMPONENTS OF SENSORY TRANSDUCTION SYSTEM"/>
    <property type="match status" value="1"/>
</dbReference>
<dbReference type="eggNOG" id="COG3706">
    <property type="taxonomic scope" value="Bacteria"/>
</dbReference>
<dbReference type="Pfam" id="PF00990">
    <property type="entry name" value="GGDEF"/>
    <property type="match status" value="1"/>
</dbReference>
<dbReference type="CDD" id="cd01949">
    <property type="entry name" value="GGDEF"/>
    <property type="match status" value="1"/>
</dbReference>
<dbReference type="NCBIfam" id="TIGR00254">
    <property type="entry name" value="GGDEF"/>
    <property type="match status" value="1"/>
</dbReference>
<accession>I0IPN4</accession>
<dbReference type="InterPro" id="IPR000160">
    <property type="entry name" value="GGDEF_dom"/>
</dbReference>
<sequence length="367" mass="41397">MGDATSKKPSELAAHTLRQLSRDGLPPTPWNYAEVYFQMEASPGNEALSDLIEVSSLFAQMEEDSWSLRQLEGLSRLIPKVHLLSDTEVGREVHFILKDILTRNRGFLKEVLEDKKQFQKTVVFLNQMVSQISGTLESASSRLEKNVERLNQSKSLEEARKIFEKITDESRELLSTIKKMGADIATANKQLMVSSIEANLDPLTGILNRRGLQRKQGNFVGMPVVFMVFDADHFKALNDQHGHAAGDLFLRQVVLFVSRQLENMNFSFCRWGGDEFLVVFEGESLETILEKAESIQKNLDQGVPSPTIFLPGTKKNRVTLSIGLSGGDYRYLSDFDRFFSLADKALYQAKQDGRNLVRAIHLDDYSG</sequence>
<dbReference type="KEGG" id="lfc:LFE_1551"/>
<dbReference type="SMART" id="SM00267">
    <property type="entry name" value="GGDEF"/>
    <property type="match status" value="1"/>
</dbReference>
<reference evidence="5" key="2">
    <citation type="submission" date="2012-03" db="EMBL/GenBank/DDBJ databases">
        <title>The complete genome sequence of the pioneer microbe on fresh volcanic deposit, Leptospirillum ferrooxidans strain C2-3.</title>
        <authorList>
            <person name="Fujimura R."/>
            <person name="Sato Y."/>
            <person name="Nishizawa T."/>
            <person name="Nanba K."/>
            <person name="Oshima K."/>
            <person name="Hattori M."/>
            <person name="Kamijo T."/>
            <person name="Ohta H."/>
        </authorList>
    </citation>
    <scope>NUCLEOTIDE SEQUENCE [LARGE SCALE GENOMIC DNA]</scope>
    <source>
        <strain evidence="5">C2-3</strain>
    </source>
</reference>
<proteinExistence type="predicted"/>
<evidence type="ECO:0000256" key="1">
    <source>
        <dbReference type="ARBA" id="ARBA00012528"/>
    </source>
</evidence>
<reference evidence="4 5" key="1">
    <citation type="journal article" date="2012" name="J. Bacteriol.">
        <title>Complete Genome Sequence of Leptospirillum ferrooxidans Strain C2-3, Isolated from a Fresh Volcanic Ash Deposit on the Island of Miyake, Japan.</title>
        <authorList>
            <person name="Fujimura R."/>
            <person name="Sato Y."/>
            <person name="Nishizawa T."/>
            <person name="Oshima K."/>
            <person name="Kim S.-W."/>
            <person name="Hattori M."/>
            <person name="Kamijo T."/>
            <person name="Ohta H."/>
        </authorList>
    </citation>
    <scope>NUCLEOTIDE SEQUENCE [LARGE SCALE GENOMIC DNA]</scope>
    <source>
        <strain evidence="4 5">C2-3</strain>
    </source>
</reference>
<comment type="catalytic activity">
    <reaction evidence="2">
        <text>2 GTP = 3',3'-c-di-GMP + 2 diphosphate</text>
        <dbReference type="Rhea" id="RHEA:24898"/>
        <dbReference type="ChEBI" id="CHEBI:33019"/>
        <dbReference type="ChEBI" id="CHEBI:37565"/>
        <dbReference type="ChEBI" id="CHEBI:58805"/>
        <dbReference type="EC" id="2.7.7.65"/>
    </reaction>
</comment>
<dbReference type="AlphaFoldDB" id="I0IPN4"/>
<dbReference type="STRING" id="1162668.LFE_1551"/>
<dbReference type="RefSeq" id="WP_014449720.1">
    <property type="nucleotide sequence ID" value="NC_017094.1"/>
</dbReference>
<dbReference type="InterPro" id="IPR029787">
    <property type="entry name" value="Nucleotide_cyclase"/>
</dbReference>
<dbReference type="OrthoDB" id="9812260at2"/>
<dbReference type="SUPFAM" id="SSF55073">
    <property type="entry name" value="Nucleotide cyclase"/>
    <property type="match status" value="1"/>
</dbReference>
<evidence type="ECO:0000313" key="5">
    <source>
        <dbReference type="Proteomes" id="UP000007382"/>
    </source>
</evidence>